<dbReference type="EMBL" id="NBTY01000014">
    <property type="protein sequence ID" value="OTP80221.1"/>
    <property type="molecule type" value="Genomic_DNA"/>
</dbReference>
<reference evidence="2 3" key="1">
    <citation type="submission" date="2017-03" db="EMBL/GenBank/DDBJ databases">
        <title>Genome analysis of strain PAMC 26510.</title>
        <authorList>
            <person name="Oh H.-M."/>
            <person name="Yang J.-A."/>
        </authorList>
    </citation>
    <scope>NUCLEOTIDE SEQUENCE [LARGE SCALE GENOMIC DNA]</scope>
    <source>
        <strain evidence="2 3">PAMC 26510</strain>
    </source>
</reference>
<dbReference type="Proteomes" id="UP000194546">
    <property type="component" value="Unassembled WGS sequence"/>
</dbReference>
<dbReference type="EMBL" id="NBTZ01000037">
    <property type="protein sequence ID" value="OTP76460.1"/>
    <property type="molecule type" value="Genomic_DNA"/>
</dbReference>
<name>A0A242MYF8_CABSO</name>
<accession>A0A242MYF8</accession>
<dbReference type="AlphaFoldDB" id="A0A242MYF8"/>
<evidence type="ECO:0000313" key="2">
    <source>
        <dbReference type="EMBL" id="OTP80221.1"/>
    </source>
</evidence>
<sequence>MANAIIFSFRFQDESQFKQHPSSKPASRVGFSGRTLRSGLFIGVR</sequence>
<proteinExistence type="predicted"/>
<comment type="caution">
    <text evidence="1">The sequence shown here is derived from an EMBL/GenBank/DDBJ whole genome shotgun (WGS) entry which is preliminary data.</text>
</comment>
<evidence type="ECO:0000313" key="4">
    <source>
        <dbReference type="Proteomes" id="UP000195221"/>
    </source>
</evidence>
<protein>
    <submittedName>
        <fullName evidence="1">Uncharacterized protein</fullName>
    </submittedName>
</protein>
<evidence type="ECO:0000313" key="3">
    <source>
        <dbReference type="Proteomes" id="UP000194546"/>
    </source>
</evidence>
<evidence type="ECO:0000313" key="1">
    <source>
        <dbReference type="EMBL" id="OTP76460.1"/>
    </source>
</evidence>
<dbReference type="Proteomes" id="UP000195221">
    <property type="component" value="Unassembled WGS sequence"/>
</dbReference>
<reference evidence="1 4" key="2">
    <citation type="submission" date="2017-03" db="EMBL/GenBank/DDBJ databases">
        <title>Genome analysis of strain PAMC 26577.</title>
        <authorList>
            <person name="Oh H.-M."/>
            <person name="Yang J.-A."/>
        </authorList>
    </citation>
    <scope>NUCLEOTIDE SEQUENCE [LARGE SCALE GENOMIC DNA]</scope>
    <source>
        <strain evidence="1 4">PAMC 26577</strain>
    </source>
</reference>
<organism evidence="1 4">
    <name type="scientific">Caballeronia sordidicola</name>
    <name type="common">Burkholderia sordidicola</name>
    <dbReference type="NCBI Taxonomy" id="196367"/>
    <lineage>
        <taxon>Bacteria</taxon>
        <taxon>Pseudomonadati</taxon>
        <taxon>Pseudomonadota</taxon>
        <taxon>Betaproteobacteria</taxon>
        <taxon>Burkholderiales</taxon>
        <taxon>Burkholderiaceae</taxon>
        <taxon>Caballeronia</taxon>
    </lineage>
</organism>
<gene>
    <name evidence="2" type="ORF">PAMC26510_03715</name>
    <name evidence="1" type="ORF">PAMC26577_11250</name>
</gene>